<dbReference type="PANTHER" id="PTHR11042">
    <property type="entry name" value="EUKARYOTIC TRANSLATION INITIATION FACTOR 2-ALPHA KINASE EIF2-ALPHA KINASE -RELATED"/>
    <property type="match status" value="1"/>
</dbReference>
<sequence length="1631" mass="182861">MAAIPRGSGTLEDQLAELESVIEVFGADNVERLESKQAWGKSVPQLIEFDVRLSPSDIFPNTEPVYVTLHVKFPRTYPRVPAQFTIKDYVNFPKKHILGLDKFLQTVASRYVGDPMVLVVADELRERLSDLMDAEGTLVNSSLADLANRRANAVLAAQKAEREVQAAKEEADQRKVAREIDEKIKAMELQRRIGSSPSDRSTLAGDSKSHLVVLDTEQTSYDFQGNANIEQFQETIQLGDEEFNADPIVAVGAIGTSYFAEPLFREASQGAPNLAVDTRVGLEMCMLEMHETVFYSNYYYNPAGRSKLVTLSEEIRRLIAVKHQHLQGVYAVKLAVYNANQNSSLLVPTFPRTGSESINEDRWHTPGGGQSGAYMRLCVLVERSPQLTLEDVLAQCDYLKKDRAISYVSSALQVLSVLHSKQLTHRAISLSNLGFTQGSRGQPGILKMRRAWWFTRLVDLHKANPYSRDAGTCSEDQVPERWILSEVLEEPHQYTYRRDIWALGVVFFQMLMGQRVIYQFRDAHEALSASDIPERLQEILLAMVTSQKKRPTPQTILTKLESLGQVTPVPHKPKVLPDTNRQTMSMSPDGTYYPPINIGTPGPSAPRQSRFREEWEELEFLGKGGFGSVVKAQNKIDGRIYAVKKIRLRGADDAKIYREINALSKLSHRFIVRYYTAWLETLQSGASSPTDSDGSSASDTTEAPETLTNSSGTDAALFNLDDLPAPGSSAYTGTSFPGIHFRENSQSRSRSSHGFDDSSDEEEEEVPMISAPMQTKAAAPKINPRILYIQMAKNQTLKELVERKAPEGGFSEDESWRLFRQLVEALVHLQQNGILHRDIKLSNIFIDAKGDAKLGDFGLAVNAMVPAEPPDSFITTIDAFQGELTSGVGTSLYVAPEVTSRRRKGPRNQSKADLYSLGIVFFELNFPFATGSERVFVLSHLRLPSIEFPYTWPTERHRQRKIIELLLEHDPDKRPSALQLSRSEHLPETLEDEYVKEALPMIVDPKRPHYEALLAKLFDQDPVPAKSFIYNMSAEIPDHAALYDTVRDKIVAVFHTQGAVSKEPVLLAPNHSTTPHDDTNEERQSVLLLDRRGDLVTLPRHATTPFARLAAIEGTTRIKRYSISNAYRPTNVGPPKAIKFAIFDIITPDTDADSVGAAEAECMRVIDEVLSIFPGTREQHIELYLAHDGLTRDVRKTLADIDPQAEEVLFQSRSSFPQKRAHLSRLGVPRNVVDTIEILIDTYDEVGPLLSRLEKVPLENSSRCIEALEEIKRTLTLAHLMGVKRKITIAPWSLSMLNQTDFTGGLVFEARVRGTKRADIFARGGRRTPIRAVAVQMSIDRIASGLADYLSSSVKSLVKEERSFGYWSPSRCDIYIASFQLGLLQERVELVKDLWNHHIRADMMYEEATQQSGEEHVRMCKREGILFLAYIRLKAKRDSSIVLVKSALTGVETEGRFIVKFRLSAKLMYCTVPRNDLIPWLEHQLAEQRKAEAIEGTAPTPSVESGSRDTQRDSIHVLVPGEGHRKQRKQSKNIFLEKAQELQNTVRQACSTGIQVLAVDVPPLAFNAMTSGIPWLSDDDAWKTVLAAFPKEQAAHAAQVREEFAVKKSQGHKMLLLLSVRDDRVFLFTLK</sequence>
<dbReference type="GO" id="GO:1990625">
    <property type="term" value="P:negative regulation of cytoplasmic translational initiation in response to stress"/>
    <property type="evidence" value="ECO:0007669"/>
    <property type="project" value="TreeGrafter"/>
</dbReference>
<dbReference type="EMBL" id="SSOP01000088">
    <property type="protein sequence ID" value="KAB5591816.1"/>
    <property type="molecule type" value="Genomic_DNA"/>
</dbReference>
<gene>
    <name evidence="17" type="ORF">CTheo_4762</name>
</gene>
<feature type="domain" description="Protein kinase" evidence="15">
    <location>
        <begin position="615"/>
        <end position="986"/>
    </location>
</feature>
<dbReference type="InterPro" id="IPR011009">
    <property type="entry name" value="Kinase-like_dom_sf"/>
</dbReference>
<feature type="coiled-coil region" evidence="13">
    <location>
        <begin position="143"/>
        <end position="177"/>
    </location>
</feature>
<keyword evidence="4 11" id="KW-0547">Nucleotide-binding</keyword>
<name>A0A5N5QK38_9AGAM</name>
<evidence type="ECO:0000259" key="16">
    <source>
        <dbReference type="PROSITE" id="PS50908"/>
    </source>
</evidence>
<feature type="domain" description="Protein kinase" evidence="15">
    <location>
        <begin position="243"/>
        <end position="563"/>
    </location>
</feature>
<dbReference type="PROSITE" id="PS50011">
    <property type="entry name" value="PROTEIN_KINASE_DOM"/>
    <property type="match status" value="2"/>
</dbReference>
<dbReference type="Proteomes" id="UP000383932">
    <property type="component" value="Unassembled WGS sequence"/>
</dbReference>
<dbReference type="Gene3D" id="3.30.930.10">
    <property type="entry name" value="Bira Bifunctional Protein, Domain 2"/>
    <property type="match status" value="1"/>
</dbReference>
<dbReference type="Gene3D" id="1.10.510.10">
    <property type="entry name" value="Transferase(Phosphotransferase) domain 1"/>
    <property type="match status" value="2"/>
</dbReference>
<feature type="binding site" evidence="11">
    <location>
        <position position="644"/>
    </location>
    <ligand>
        <name>ATP</name>
        <dbReference type="ChEBI" id="CHEBI:30616"/>
    </ligand>
</feature>
<evidence type="ECO:0000313" key="18">
    <source>
        <dbReference type="Proteomes" id="UP000383932"/>
    </source>
</evidence>
<evidence type="ECO:0000256" key="1">
    <source>
        <dbReference type="ARBA" id="ARBA00012513"/>
    </source>
</evidence>
<dbReference type="SMART" id="SM00591">
    <property type="entry name" value="RWD"/>
    <property type="match status" value="1"/>
</dbReference>
<evidence type="ECO:0000313" key="17">
    <source>
        <dbReference type="EMBL" id="KAB5591816.1"/>
    </source>
</evidence>
<dbReference type="InterPro" id="IPR006575">
    <property type="entry name" value="RWD_dom"/>
</dbReference>
<dbReference type="EC" id="2.7.11.1" evidence="1"/>
<dbReference type="SUPFAM" id="SSF54495">
    <property type="entry name" value="UBC-like"/>
    <property type="match status" value="1"/>
</dbReference>
<dbReference type="InterPro" id="IPR017441">
    <property type="entry name" value="Protein_kinase_ATP_BS"/>
</dbReference>
<proteinExistence type="inferred from homology"/>
<dbReference type="InterPro" id="IPR050339">
    <property type="entry name" value="CC_SR_Kinase"/>
</dbReference>
<dbReference type="PANTHER" id="PTHR11042:SF136">
    <property type="entry name" value="EIF-2-ALPHA KINASE GCN2"/>
    <property type="match status" value="1"/>
</dbReference>
<evidence type="ECO:0000256" key="13">
    <source>
        <dbReference type="SAM" id="Coils"/>
    </source>
</evidence>
<evidence type="ECO:0000256" key="12">
    <source>
        <dbReference type="PROSITE-ProRule" id="PRU10141"/>
    </source>
</evidence>
<evidence type="ECO:0000256" key="9">
    <source>
        <dbReference type="ARBA" id="ARBA00048679"/>
    </source>
</evidence>
<dbReference type="SUPFAM" id="SSF56112">
    <property type="entry name" value="Protein kinase-like (PK-like)"/>
    <property type="match status" value="2"/>
</dbReference>
<feature type="active site" description="Proton acceptor" evidence="10">
    <location>
        <position position="838"/>
    </location>
</feature>
<keyword evidence="5 17" id="KW-0418">Kinase</keyword>
<keyword evidence="2" id="KW-0723">Serine/threonine-protein kinase</keyword>
<evidence type="ECO:0000256" key="3">
    <source>
        <dbReference type="ARBA" id="ARBA00022679"/>
    </source>
</evidence>
<dbReference type="OrthoDB" id="341578at2759"/>
<evidence type="ECO:0000256" key="8">
    <source>
        <dbReference type="ARBA" id="ARBA00047899"/>
    </source>
</evidence>
<dbReference type="PROSITE" id="PS50908">
    <property type="entry name" value="RWD"/>
    <property type="match status" value="1"/>
</dbReference>
<comment type="similarity">
    <text evidence="7">Belongs to the protein kinase superfamily. Ser/Thr protein kinase family. GCN2 subfamily.</text>
</comment>
<feature type="region of interest" description="Disordered" evidence="14">
    <location>
        <begin position="1491"/>
        <end position="1511"/>
    </location>
</feature>
<feature type="compositionally biased region" description="Low complexity" evidence="14">
    <location>
        <begin position="685"/>
        <end position="701"/>
    </location>
</feature>
<feature type="compositionally biased region" description="Acidic residues" evidence="14">
    <location>
        <begin position="757"/>
        <end position="766"/>
    </location>
</feature>
<evidence type="ECO:0000256" key="14">
    <source>
        <dbReference type="SAM" id="MobiDB-lite"/>
    </source>
</evidence>
<dbReference type="InterPro" id="IPR000719">
    <property type="entry name" value="Prot_kinase_dom"/>
</dbReference>
<comment type="catalytic activity">
    <reaction evidence="8">
        <text>L-threonyl-[protein] + ATP = O-phospho-L-threonyl-[protein] + ADP + H(+)</text>
        <dbReference type="Rhea" id="RHEA:46608"/>
        <dbReference type="Rhea" id="RHEA-COMP:11060"/>
        <dbReference type="Rhea" id="RHEA-COMP:11605"/>
        <dbReference type="ChEBI" id="CHEBI:15378"/>
        <dbReference type="ChEBI" id="CHEBI:30013"/>
        <dbReference type="ChEBI" id="CHEBI:30616"/>
        <dbReference type="ChEBI" id="CHEBI:61977"/>
        <dbReference type="ChEBI" id="CHEBI:456216"/>
        <dbReference type="EC" id="2.7.11.1"/>
    </reaction>
</comment>
<evidence type="ECO:0000256" key="10">
    <source>
        <dbReference type="PIRSR" id="PIRSR000660-1"/>
    </source>
</evidence>
<dbReference type="PROSITE" id="PS00107">
    <property type="entry name" value="PROTEIN_KINASE_ATP"/>
    <property type="match status" value="1"/>
</dbReference>
<dbReference type="Gene3D" id="3.30.200.20">
    <property type="entry name" value="Phosphorylase Kinase, domain 1"/>
    <property type="match status" value="1"/>
</dbReference>
<dbReference type="InterPro" id="IPR036621">
    <property type="entry name" value="Anticodon-bd_dom_sf"/>
</dbReference>
<dbReference type="SUPFAM" id="SSF55681">
    <property type="entry name" value="Class II aaRS and biotin synthetases"/>
    <property type="match status" value="1"/>
</dbReference>
<evidence type="ECO:0000256" key="11">
    <source>
        <dbReference type="PIRSR" id="PIRSR000660-2"/>
    </source>
</evidence>
<keyword evidence="6 11" id="KW-0067">ATP-binding</keyword>
<feature type="binding site" evidence="11">
    <location>
        <begin position="621"/>
        <end position="629"/>
    </location>
    <ligand>
        <name>ATP</name>
        <dbReference type="ChEBI" id="CHEBI:30616"/>
    </ligand>
</feature>
<dbReference type="InterPro" id="IPR008271">
    <property type="entry name" value="Ser/Thr_kinase_AS"/>
</dbReference>
<feature type="binding site" evidence="12">
    <location>
        <position position="645"/>
    </location>
    <ligand>
        <name>ATP</name>
        <dbReference type="ChEBI" id="CHEBI:30616"/>
    </ligand>
</feature>
<evidence type="ECO:0000259" key="15">
    <source>
        <dbReference type="PROSITE" id="PS50011"/>
    </source>
</evidence>
<dbReference type="GO" id="GO:0000077">
    <property type="term" value="P:DNA damage checkpoint signaling"/>
    <property type="evidence" value="ECO:0007669"/>
    <property type="project" value="InterPro"/>
</dbReference>
<feature type="region of interest" description="Disordered" evidence="14">
    <location>
        <begin position="685"/>
        <end position="719"/>
    </location>
</feature>
<feature type="region of interest" description="Disordered" evidence="14">
    <location>
        <begin position="734"/>
        <end position="768"/>
    </location>
</feature>
<dbReference type="InterPro" id="IPR016255">
    <property type="entry name" value="Gcn2"/>
</dbReference>
<comment type="caution">
    <text evidence="17">The sequence shown here is derived from an EMBL/GenBank/DDBJ whole genome shotgun (WGS) entry which is preliminary data.</text>
</comment>
<evidence type="ECO:0000256" key="7">
    <source>
        <dbReference type="ARBA" id="ARBA00037982"/>
    </source>
</evidence>
<dbReference type="Gene3D" id="3.10.110.10">
    <property type="entry name" value="Ubiquitin Conjugating Enzyme"/>
    <property type="match status" value="1"/>
</dbReference>
<dbReference type="Pfam" id="PF12745">
    <property type="entry name" value="HGTP_anticodon2"/>
    <property type="match status" value="1"/>
</dbReference>
<dbReference type="PROSITE" id="PS00108">
    <property type="entry name" value="PROTEIN_KINASE_ST"/>
    <property type="match status" value="1"/>
</dbReference>
<feature type="domain" description="RWD" evidence="16">
    <location>
        <begin position="16"/>
        <end position="131"/>
    </location>
</feature>
<dbReference type="GO" id="GO:0005829">
    <property type="term" value="C:cytosol"/>
    <property type="evidence" value="ECO:0007669"/>
    <property type="project" value="TreeGrafter"/>
</dbReference>
<protein>
    <recommendedName>
        <fullName evidence="1">non-specific serine/threonine protein kinase</fullName>
        <ecNumber evidence="1">2.7.11.1</ecNumber>
    </recommendedName>
</protein>
<dbReference type="GO" id="GO:0004694">
    <property type="term" value="F:eukaryotic translation initiation factor 2alpha kinase activity"/>
    <property type="evidence" value="ECO:0007669"/>
    <property type="project" value="InterPro"/>
</dbReference>
<keyword evidence="3" id="KW-0808">Transferase</keyword>
<reference evidence="17 18" key="1">
    <citation type="journal article" date="2019" name="Fungal Biol. Biotechnol.">
        <title>Draft genome sequence of fastidious pathogen Ceratobasidium theobromae, which causes vascular-streak dieback in Theobroma cacao.</title>
        <authorList>
            <person name="Ali S.S."/>
            <person name="Asman A."/>
            <person name="Shao J."/>
            <person name="Firmansyah A.P."/>
            <person name="Susilo A.W."/>
            <person name="Rosmana A."/>
            <person name="McMahon P."/>
            <person name="Junaid M."/>
            <person name="Guest D."/>
            <person name="Kheng T.Y."/>
            <person name="Meinhardt L.W."/>
            <person name="Bailey B.A."/>
        </authorList>
    </citation>
    <scope>NUCLEOTIDE SEQUENCE [LARGE SCALE GENOMIC DNA]</scope>
    <source>
        <strain evidence="17 18">CT2</strain>
    </source>
</reference>
<dbReference type="Gene3D" id="3.40.50.800">
    <property type="entry name" value="Anticodon-binding domain"/>
    <property type="match status" value="1"/>
</dbReference>
<keyword evidence="18" id="KW-1185">Reference proteome</keyword>
<dbReference type="GO" id="GO:0005634">
    <property type="term" value="C:nucleus"/>
    <property type="evidence" value="ECO:0007669"/>
    <property type="project" value="TreeGrafter"/>
</dbReference>
<evidence type="ECO:0000256" key="4">
    <source>
        <dbReference type="ARBA" id="ARBA00022741"/>
    </source>
</evidence>
<accession>A0A5N5QK38</accession>
<dbReference type="InterPro" id="IPR016135">
    <property type="entry name" value="UBQ-conjugating_enzyme/RWD"/>
</dbReference>
<evidence type="ECO:0000256" key="5">
    <source>
        <dbReference type="ARBA" id="ARBA00022777"/>
    </source>
</evidence>
<dbReference type="Pfam" id="PF00069">
    <property type="entry name" value="Pkinase"/>
    <property type="match status" value="3"/>
</dbReference>
<dbReference type="CDD" id="cd14046">
    <property type="entry name" value="STKc_EIF2AK4_GCN2_rpt2"/>
    <property type="match status" value="1"/>
</dbReference>
<dbReference type="PIRSF" id="PIRSF000660">
    <property type="entry name" value="Ser/Thr_PK_GCN2"/>
    <property type="match status" value="1"/>
</dbReference>
<dbReference type="CDD" id="cd23823">
    <property type="entry name" value="RWD_GCN2"/>
    <property type="match status" value="1"/>
</dbReference>
<dbReference type="InterPro" id="IPR024435">
    <property type="entry name" value="HisRS-related_dom"/>
</dbReference>
<dbReference type="GO" id="GO:0005524">
    <property type="term" value="F:ATP binding"/>
    <property type="evidence" value="ECO:0007669"/>
    <property type="project" value="UniProtKB-UniRule"/>
</dbReference>
<dbReference type="Pfam" id="PF05773">
    <property type="entry name" value="RWD"/>
    <property type="match status" value="1"/>
</dbReference>
<organism evidence="17 18">
    <name type="scientific">Ceratobasidium theobromae</name>
    <dbReference type="NCBI Taxonomy" id="1582974"/>
    <lineage>
        <taxon>Eukaryota</taxon>
        <taxon>Fungi</taxon>
        <taxon>Dikarya</taxon>
        <taxon>Basidiomycota</taxon>
        <taxon>Agaricomycotina</taxon>
        <taxon>Agaricomycetes</taxon>
        <taxon>Cantharellales</taxon>
        <taxon>Ceratobasidiaceae</taxon>
        <taxon>Ceratobasidium</taxon>
    </lineage>
</organism>
<evidence type="ECO:0000256" key="6">
    <source>
        <dbReference type="ARBA" id="ARBA00022840"/>
    </source>
</evidence>
<keyword evidence="13" id="KW-0175">Coiled coil</keyword>
<evidence type="ECO:0000256" key="2">
    <source>
        <dbReference type="ARBA" id="ARBA00022527"/>
    </source>
</evidence>
<comment type="catalytic activity">
    <reaction evidence="9">
        <text>L-seryl-[protein] + ATP = O-phospho-L-seryl-[protein] + ADP + H(+)</text>
        <dbReference type="Rhea" id="RHEA:17989"/>
        <dbReference type="Rhea" id="RHEA-COMP:9863"/>
        <dbReference type="Rhea" id="RHEA-COMP:11604"/>
        <dbReference type="ChEBI" id="CHEBI:15378"/>
        <dbReference type="ChEBI" id="CHEBI:29999"/>
        <dbReference type="ChEBI" id="CHEBI:30616"/>
        <dbReference type="ChEBI" id="CHEBI:83421"/>
        <dbReference type="ChEBI" id="CHEBI:456216"/>
        <dbReference type="EC" id="2.7.11.1"/>
    </reaction>
</comment>
<dbReference type="SMART" id="SM00220">
    <property type="entry name" value="S_TKc"/>
    <property type="match status" value="1"/>
</dbReference>
<dbReference type="InterPro" id="IPR045864">
    <property type="entry name" value="aa-tRNA-synth_II/BPL/LPL"/>
</dbReference>